<comment type="caution">
    <text evidence="13">The sequence shown here is derived from an EMBL/GenBank/DDBJ whole genome shotgun (WGS) entry which is preliminary data.</text>
</comment>
<dbReference type="InterPro" id="IPR036412">
    <property type="entry name" value="HAD-like_sf"/>
</dbReference>
<comment type="subcellular location">
    <subcellularLocation>
        <location evidence="1 9">Nucleus</location>
    </subcellularLocation>
</comment>
<evidence type="ECO:0000259" key="12">
    <source>
        <dbReference type="PROSITE" id="PS50969"/>
    </source>
</evidence>
<dbReference type="PANTHER" id="PTHR23081">
    <property type="entry name" value="RNA POLYMERASE II CTD PHOSPHATASE"/>
    <property type="match status" value="1"/>
</dbReference>
<comment type="function">
    <text evidence="9">This promotes the activity of RNA polymerase II.</text>
</comment>
<feature type="domain" description="FCP1 homology" evidence="12">
    <location>
        <begin position="149"/>
        <end position="315"/>
    </location>
</feature>
<dbReference type="CDD" id="cd17729">
    <property type="entry name" value="BRCT_CTDP1"/>
    <property type="match status" value="1"/>
</dbReference>
<dbReference type="InterPro" id="IPR004274">
    <property type="entry name" value="FCP1_dom"/>
</dbReference>
<evidence type="ECO:0000313" key="14">
    <source>
        <dbReference type="Proteomes" id="UP001168972"/>
    </source>
</evidence>
<dbReference type="EMBL" id="JAQQBR010001834">
    <property type="protein sequence ID" value="KAK0162330.1"/>
    <property type="molecule type" value="Genomic_DNA"/>
</dbReference>
<dbReference type="PROSITE" id="PS50969">
    <property type="entry name" value="FCP1"/>
    <property type="match status" value="1"/>
</dbReference>
<reference evidence="13" key="1">
    <citation type="journal article" date="2023" name="bioRxiv">
        <title>Scaffold-level genome assemblies of two parasitoid biocontrol wasps reveal the parthenogenesis mechanism and an associated novel virus.</title>
        <authorList>
            <person name="Inwood S."/>
            <person name="Skelly J."/>
            <person name="Guhlin J."/>
            <person name="Harrop T."/>
            <person name="Goldson S."/>
            <person name="Dearden P."/>
        </authorList>
    </citation>
    <scope>NUCLEOTIDE SEQUENCE</scope>
    <source>
        <strain evidence="13">Lincoln</strain>
        <tissue evidence="13">Whole body</tissue>
    </source>
</reference>
<dbReference type="GO" id="GO:0008420">
    <property type="term" value="F:RNA polymerase II CTD heptapeptide repeat phosphatase activity"/>
    <property type="evidence" value="ECO:0007669"/>
    <property type="project" value="UniProtKB-UniRule"/>
</dbReference>
<dbReference type="Gene3D" id="2.40.50.100">
    <property type="match status" value="1"/>
</dbReference>
<feature type="compositionally biased region" description="Basic and acidic residues" evidence="10">
    <location>
        <begin position="359"/>
        <end position="405"/>
    </location>
</feature>
<accession>A0AA39F3M1</accession>
<evidence type="ECO:0000256" key="2">
    <source>
        <dbReference type="ARBA" id="ARBA00013081"/>
    </source>
</evidence>
<feature type="compositionally biased region" description="Basic and acidic residues" evidence="10">
    <location>
        <begin position="696"/>
        <end position="706"/>
    </location>
</feature>
<keyword evidence="4" id="KW-0904">Protein phosphatase</keyword>
<evidence type="ECO:0000256" key="3">
    <source>
        <dbReference type="ARBA" id="ARBA00022801"/>
    </source>
</evidence>
<dbReference type="Pfam" id="PF03031">
    <property type="entry name" value="NIF"/>
    <property type="match status" value="1"/>
</dbReference>
<keyword evidence="5 9" id="KW-0539">Nucleus</keyword>
<feature type="region of interest" description="Disordered" evidence="10">
    <location>
        <begin position="610"/>
        <end position="647"/>
    </location>
</feature>
<dbReference type="Pfam" id="PF26077">
    <property type="entry name" value="BSH_Fcp1"/>
    <property type="match status" value="1"/>
</dbReference>
<dbReference type="Proteomes" id="UP001168972">
    <property type="component" value="Unassembled WGS sequence"/>
</dbReference>
<evidence type="ECO:0000256" key="9">
    <source>
        <dbReference type="RuleBase" id="RU366066"/>
    </source>
</evidence>
<evidence type="ECO:0000259" key="11">
    <source>
        <dbReference type="PROSITE" id="PS50172"/>
    </source>
</evidence>
<evidence type="ECO:0000256" key="4">
    <source>
        <dbReference type="ARBA" id="ARBA00022912"/>
    </source>
</evidence>
<dbReference type="SMART" id="SM00577">
    <property type="entry name" value="CPDc"/>
    <property type="match status" value="1"/>
</dbReference>
<dbReference type="Gene3D" id="3.40.50.10190">
    <property type="entry name" value="BRCT domain"/>
    <property type="match status" value="1"/>
</dbReference>
<dbReference type="SUPFAM" id="SSF52113">
    <property type="entry name" value="BRCT domain"/>
    <property type="match status" value="1"/>
</dbReference>
<feature type="domain" description="BRCT" evidence="11">
    <location>
        <begin position="514"/>
        <end position="607"/>
    </location>
</feature>
<reference evidence="13" key="2">
    <citation type="submission" date="2023-03" db="EMBL/GenBank/DDBJ databases">
        <authorList>
            <person name="Inwood S.N."/>
            <person name="Skelly J.G."/>
            <person name="Guhlin J."/>
            <person name="Harrop T.W.R."/>
            <person name="Goldson S.G."/>
            <person name="Dearden P.K."/>
        </authorList>
    </citation>
    <scope>NUCLEOTIDE SEQUENCE</scope>
    <source>
        <strain evidence="13">Lincoln</strain>
        <tissue evidence="13">Whole body</tissue>
    </source>
</reference>
<feature type="compositionally biased region" description="Basic and acidic residues" evidence="10">
    <location>
        <begin position="412"/>
        <end position="428"/>
    </location>
</feature>
<evidence type="ECO:0000256" key="6">
    <source>
        <dbReference type="ARBA" id="ARBA00040602"/>
    </source>
</evidence>
<name>A0AA39F3M1_MICHY</name>
<feature type="region of interest" description="Disordered" evidence="10">
    <location>
        <begin position="661"/>
        <end position="786"/>
    </location>
</feature>
<feature type="compositionally biased region" description="Acidic residues" evidence="10">
    <location>
        <begin position="661"/>
        <end position="672"/>
    </location>
</feature>
<gene>
    <name evidence="13" type="ORF">PV327_008676</name>
</gene>
<feature type="compositionally biased region" description="Acidic residues" evidence="10">
    <location>
        <begin position="680"/>
        <end position="695"/>
    </location>
</feature>
<dbReference type="InterPro" id="IPR036420">
    <property type="entry name" value="BRCT_dom_sf"/>
</dbReference>
<dbReference type="Pfam" id="PF00533">
    <property type="entry name" value="BRCT"/>
    <property type="match status" value="1"/>
</dbReference>
<sequence length="824" mass="93862">MATVVIRFPNNEQPGKIKKWRVTTGTMVSVGRVLLLYHSVNSNGDCALTSEKKLRATQFGRVKEIMIKEGEIIQPGQVVLSMTECKHPTVINDLCAKCGADLRQEALHDDKKETVISEASVPMLHSIPELKVCPELAEKIGKEDEQRLLKDRKLALLVDLDQTIVHTTNDNVPAVLKDVFHYQLYGAHSPWYHTRLRPGTRHFLTEMSKLFELHICTFGARNYAHTVAALLDKEGALFSYRILSRDECFNPASKTANLKALFPCGDDLVCIIDDREDVWQGCGNLVQVKPYHYFRYTGDIHSPPGLEIRDFEEMKDEILIKESDDTDVLVKNVVECENNENGIVDNVLETKIQQDNQEENNKNEEENIKSEEENIKNEEENIKNDKEEDIKNDKGEDIQKDENKIIESSQGETEKCSSEKTEKLDDKSSSITDSSTTNDEEVKSNEISKIDDEENNEKDIKSLKPVTSKNDIKDDDNDDYLLYLEDILRRIHTEFYLNIDKGKRKPLREIIPQVRARVLKGLHLTFSGLIPTHQKLNQSRAYKVAKAFGAEVTQDLTEKTTHLVAIKPGTAKANNAKKKPNIKIVNPDWLWSCAERWEHVDERLFPLTTKARGSRIPPPHCSSPDRIDEKNEEDDSFVNTINPLMSFTQEEIDNMDKEVDEDMSDIGGDEPAADIKDSESNNESDDSIDFNDESFEPVRKRPKMDEQNSSDENDYSNEDMLDKFLCPDDNNGVPDEDNSSDEHDYGNEHVHKKYCHPDDNDGIQKDDDEDPITVFRRGGSLPDDLDLGEYASQDSVEIPDILEEDDDREWNAMGAALEREFLSG</sequence>
<keyword evidence="14" id="KW-1185">Reference proteome</keyword>
<dbReference type="AlphaFoldDB" id="A0AA39F3M1"/>
<evidence type="ECO:0000256" key="1">
    <source>
        <dbReference type="ARBA" id="ARBA00004123"/>
    </source>
</evidence>
<dbReference type="InterPro" id="IPR011053">
    <property type="entry name" value="Single_hybrid_motif"/>
</dbReference>
<dbReference type="InterPro" id="IPR001357">
    <property type="entry name" value="BRCT_dom"/>
</dbReference>
<dbReference type="EC" id="3.1.3.16" evidence="2 9"/>
<dbReference type="GO" id="GO:0005634">
    <property type="term" value="C:nucleus"/>
    <property type="evidence" value="ECO:0007669"/>
    <property type="project" value="UniProtKB-SubCell"/>
</dbReference>
<dbReference type="SUPFAM" id="SSF51230">
    <property type="entry name" value="Single hybrid motif"/>
    <property type="match status" value="1"/>
</dbReference>
<evidence type="ECO:0000256" key="10">
    <source>
        <dbReference type="SAM" id="MobiDB-lite"/>
    </source>
</evidence>
<feature type="region of interest" description="Disordered" evidence="10">
    <location>
        <begin position="350"/>
        <end position="462"/>
    </location>
</feature>
<protein>
    <recommendedName>
        <fullName evidence="6 9">RNA polymerase II subunit A C-terminal domain phosphatase</fullName>
        <ecNumber evidence="2 9">3.1.3.16</ecNumber>
    </recommendedName>
</protein>
<dbReference type="NCBIfam" id="TIGR02250">
    <property type="entry name" value="FCP1_euk"/>
    <property type="match status" value="1"/>
</dbReference>
<keyword evidence="3 9" id="KW-0378">Hydrolase</keyword>
<dbReference type="InterPro" id="IPR058785">
    <property type="entry name" value="BSH_FCP1"/>
</dbReference>
<feature type="compositionally biased region" description="Basic and acidic residues" evidence="10">
    <location>
        <begin position="440"/>
        <end position="450"/>
    </location>
</feature>
<dbReference type="PROSITE" id="PS50172">
    <property type="entry name" value="BRCT"/>
    <property type="match status" value="1"/>
</dbReference>
<feature type="compositionally biased region" description="Basic and acidic residues" evidence="10">
    <location>
        <begin position="740"/>
        <end position="765"/>
    </location>
</feature>
<feature type="compositionally biased region" description="Acidic residues" evidence="10">
    <location>
        <begin position="708"/>
        <end position="719"/>
    </location>
</feature>
<dbReference type="Gene3D" id="3.40.50.1000">
    <property type="entry name" value="HAD superfamily/HAD-like"/>
    <property type="match status" value="1"/>
</dbReference>
<dbReference type="CDD" id="cd07521">
    <property type="entry name" value="HAD_FCP1-like"/>
    <property type="match status" value="1"/>
</dbReference>
<evidence type="ECO:0000313" key="13">
    <source>
        <dbReference type="EMBL" id="KAK0162330.1"/>
    </source>
</evidence>
<evidence type="ECO:0000256" key="7">
    <source>
        <dbReference type="ARBA" id="ARBA00047761"/>
    </source>
</evidence>
<comment type="catalytic activity">
    <reaction evidence="7 9">
        <text>O-phospho-L-seryl-[protein] + H2O = L-seryl-[protein] + phosphate</text>
        <dbReference type="Rhea" id="RHEA:20629"/>
        <dbReference type="Rhea" id="RHEA-COMP:9863"/>
        <dbReference type="Rhea" id="RHEA-COMP:11604"/>
        <dbReference type="ChEBI" id="CHEBI:15377"/>
        <dbReference type="ChEBI" id="CHEBI:29999"/>
        <dbReference type="ChEBI" id="CHEBI:43474"/>
        <dbReference type="ChEBI" id="CHEBI:83421"/>
        <dbReference type="EC" id="3.1.3.16"/>
    </reaction>
</comment>
<evidence type="ECO:0000256" key="8">
    <source>
        <dbReference type="ARBA" id="ARBA00048336"/>
    </source>
</evidence>
<comment type="catalytic activity">
    <reaction evidence="8 9">
        <text>O-phospho-L-threonyl-[protein] + H2O = L-threonyl-[protein] + phosphate</text>
        <dbReference type="Rhea" id="RHEA:47004"/>
        <dbReference type="Rhea" id="RHEA-COMP:11060"/>
        <dbReference type="Rhea" id="RHEA-COMP:11605"/>
        <dbReference type="ChEBI" id="CHEBI:15377"/>
        <dbReference type="ChEBI" id="CHEBI:30013"/>
        <dbReference type="ChEBI" id="CHEBI:43474"/>
        <dbReference type="ChEBI" id="CHEBI:61977"/>
        <dbReference type="EC" id="3.1.3.16"/>
    </reaction>
</comment>
<organism evidence="13 14">
    <name type="scientific">Microctonus hyperodae</name>
    <name type="common">Parasitoid wasp</name>
    <dbReference type="NCBI Taxonomy" id="165561"/>
    <lineage>
        <taxon>Eukaryota</taxon>
        <taxon>Metazoa</taxon>
        <taxon>Ecdysozoa</taxon>
        <taxon>Arthropoda</taxon>
        <taxon>Hexapoda</taxon>
        <taxon>Insecta</taxon>
        <taxon>Pterygota</taxon>
        <taxon>Neoptera</taxon>
        <taxon>Endopterygota</taxon>
        <taxon>Hymenoptera</taxon>
        <taxon>Apocrita</taxon>
        <taxon>Ichneumonoidea</taxon>
        <taxon>Braconidae</taxon>
        <taxon>Euphorinae</taxon>
        <taxon>Microctonus</taxon>
    </lineage>
</organism>
<dbReference type="FunFam" id="3.40.50.10190:FF:000007">
    <property type="entry name" value="RNA polymerase II subunit A C-terminal domain phosphatase"/>
    <property type="match status" value="1"/>
</dbReference>
<proteinExistence type="predicted"/>
<dbReference type="InterPro" id="IPR039189">
    <property type="entry name" value="Fcp1"/>
</dbReference>
<feature type="compositionally biased region" description="Polar residues" evidence="10">
    <location>
        <begin position="637"/>
        <end position="647"/>
    </location>
</feature>
<evidence type="ECO:0000256" key="5">
    <source>
        <dbReference type="ARBA" id="ARBA00023242"/>
    </source>
</evidence>
<dbReference type="PANTHER" id="PTHR23081:SF36">
    <property type="entry name" value="RNA POLYMERASE II SUBUNIT A C-TERMINAL DOMAIN PHOSPHATASE"/>
    <property type="match status" value="1"/>
</dbReference>
<dbReference type="InterPro" id="IPR011947">
    <property type="entry name" value="FCP1_euk"/>
</dbReference>
<dbReference type="SUPFAM" id="SSF56784">
    <property type="entry name" value="HAD-like"/>
    <property type="match status" value="1"/>
</dbReference>
<dbReference type="InterPro" id="IPR023214">
    <property type="entry name" value="HAD_sf"/>
</dbReference>
<dbReference type="SMART" id="SM00292">
    <property type="entry name" value="BRCT"/>
    <property type="match status" value="1"/>
</dbReference>